<comment type="caution">
    <text evidence="3">The sequence shown here is derived from an EMBL/GenBank/DDBJ whole genome shotgun (WGS) entry which is preliminary data.</text>
</comment>
<evidence type="ECO:0000313" key="3">
    <source>
        <dbReference type="EMBL" id="NYD32995.1"/>
    </source>
</evidence>
<keyword evidence="4" id="KW-1185">Reference proteome</keyword>
<dbReference type="Gene3D" id="3.20.20.220">
    <property type="match status" value="1"/>
</dbReference>
<dbReference type="GO" id="GO:0004657">
    <property type="term" value="F:proline dehydrogenase activity"/>
    <property type="evidence" value="ECO:0007669"/>
    <property type="project" value="UniProtKB-ARBA"/>
</dbReference>
<dbReference type="SUPFAM" id="SSF51730">
    <property type="entry name" value="FAD-linked oxidoreductase"/>
    <property type="match status" value="1"/>
</dbReference>
<proteinExistence type="predicted"/>
<dbReference type="Pfam" id="PF01619">
    <property type="entry name" value="Pro_dh"/>
    <property type="match status" value="1"/>
</dbReference>
<evidence type="ECO:0000259" key="2">
    <source>
        <dbReference type="Pfam" id="PF01619"/>
    </source>
</evidence>
<reference evidence="3 4" key="1">
    <citation type="submission" date="2020-07" db="EMBL/GenBank/DDBJ databases">
        <title>Sequencing the genomes of 1000 actinobacteria strains.</title>
        <authorList>
            <person name="Klenk H.-P."/>
        </authorList>
    </citation>
    <scope>NUCLEOTIDE SEQUENCE [LARGE SCALE GENOMIC DNA]</scope>
    <source>
        <strain evidence="3 4">DSM 19082</strain>
    </source>
</reference>
<dbReference type="EMBL" id="JACCBF010000001">
    <property type="protein sequence ID" value="NYD32995.1"/>
    <property type="molecule type" value="Genomic_DNA"/>
</dbReference>
<dbReference type="Proteomes" id="UP000582231">
    <property type="component" value="Unassembled WGS sequence"/>
</dbReference>
<dbReference type="InterPro" id="IPR002872">
    <property type="entry name" value="Proline_DH_dom"/>
</dbReference>
<evidence type="ECO:0000256" key="1">
    <source>
        <dbReference type="ARBA" id="ARBA00023002"/>
    </source>
</evidence>
<protein>
    <submittedName>
        <fullName evidence="3">Proline dehydrogenase</fullName>
        <ecNumber evidence="3">1.5.-.-</ecNumber>
    </submittedName>
</protein>
<dbReference type="InterPro" id="IPR029041">
    <property type="entry name" value="FAD-linked_oxidoreductase-like"/>
</dbReference>
<dbReference type="AlphaFoldDB" id="A0A852RPU4"/>
<dbReference type="EC" id="1.5.-.-" evidence="3"/>
<organism evidence="3 4">
    <name type="scientific">Nocardioides kongjuensis</name>
    <dbReference type="NCBI Taxonomy" id="349522"/>
    <lineage>
        <taxon>Bacteria</taxon>
        <taxon>Bacillati</taxon>
        <taxon>Actinomycetota</taxon>
        <taxon>Actinomycetes</taxon>
        <taxon>Propionibacteriales</taxon>
        <taxon>Nocardioidaceae</taxon>
        <taxon>Nocardioides</taxon>
    </lineage>
</organism>
<sequence>MRPLRDTLTLLSRSAPMRRVLRQLVAGERVDDVVRAAAGLAAHGFPVGIDLLAAPARTEAEAFAAVAAYRTLLDRLADAGLAAGTDVAVRPEVLGEPLLGGARKVCRTAARVGATVTVEQPASGDVDATLALVAALRAEFPDVGVALRAGEPRTEDDCRALSATGSRVRLERGGATDVAEVDKSYVRCLKVLLAGDGYPMIATHDPRLVEIAAALASRYGRAPSTYEIQMRDGIRVPEQRRLAARGEQVRVRLAYGAAWHGYLVGRVAERPADLRLFLTSLVSRR</sequence>
<evidence type="ECO:0000313" key="4">
    <source>
        <dbReference type="Proteomes" id="UP000582231"/>
    </source>
</evidence>
<name>A0A852RPU4_9ACTN</name>
<gene>
    <name evidence="3" type="ORF">BJ958_004541</name>
</gene>
<accession>A0A852RPU4</accession>
<dbReference type="GO" id="GO:0006562">
    <property type="term" value="P:L-proline catabolic process"/>
    <property type="evidence" value="ECO:0007669"/>
    <property type="project" value="UniProtKB-ARBA"/>
</dbReference>
<keyword evidence="1 3" id="KW-0560">Oxidoreductase</keyword>
<dbReference type="RefSeq" id="WP_179729097.1">
    <property type="nucleotide sequence ID" value="NZ_BAABEF010000001.1"/>
</dbReference>
<feature type="domain" description="Proline dehydrogenase" evidence="2">
    <location>
        <begin position="177"/>
        <end position="269"/>
    </location>
</feature>